<dbReference type="HOGENOM" id="CLU_1796655_0_0_1"/>
<dbReference type="KEGG" id="glz:GLAREA_03122"/>
<feature type="region of interest" description="Disordered" evidence="1">
    <location>
        <begin position="80"/>
        <end position="104"/>
    </location>
</feature>
<keyword evidence="3" id="KW-1185">Reference proteome</keyword>
<dbReference type="EMBL" id="KE145370">
    <property type="protein sequence ID" value="EPE27208.1"/>
    <property type="molecule type" value="Genomic_DNA"/>
</dbReference>
<evidence type="ECO:0000313" key="2">
    <source>
        <dbReference type="EMBL" id="EPE27208.1"/>
    </source>
</evidence>
<dbReference type="RefSeq" id="XP_008086398.1">
    <property type="nucleotide sequence ID" value="XM_008088207.1"/>
</dbReference>
<feature type="region of interest" description="Disordered" evidence="1">
    <location>
        <begin position="18"/>
        <end position="39"/>
    </location>
</feature>
<feature type="region of interest" description="Disordered" evidence="1">
    <location>
        <begin position="119"/>
        <end position="144"/>
    </location>
</feature>
<dbReference type="GeneID" id="19462178"/>
<dbReference type="Proteomes" id="UP000016922">
    <property type="component" value="Unassembled WGS sequence"/>
</dbReference>
<gene>
    <name evidence="2" type="ORF">GLAREA_03122</name>
</gene>
<name>S3DKX6_GLAL2</name>
<evidence type="ECO:0000256" key="1">
    <source>
        <dbReference type="SAM" id="MobiDB-lite"/>
    </source>
</evidence>
<proteinExistence type="predicted"/>
<sequence length="144" mass="15727">MSVTVDASCMYSFEKHGSLEEEDDDRTSVRPYTGLRSGSHGSQRGVLIVLSVLPWGSWVKMWPARKPSATMWPTAREIRDDGRAGVSGGQLGERDREVLERGTGQAQVRARVTGILEYDDQEPSRSGADGTGRTPVGGEYGIWA</sequence>
<organism evidence="2 3">
    <name type="scientific">Glarea lozoyensis (strain ATCC 20868 / MF5171)</name>
    <dbReference type="NCBI Taxonomy" id="1116229"/>
    <lineage>
        <taxon>Eukaryota</taxon>
        <taxon>Fungi</taxon>
        <taxon>Dikarya</taxon>
        <taxon>Ascomycota</taxon>
        <taxon>Pezizomycotina</taxon>
        <taxon>Leotiomycetes</taxon>
        <taxon>Helotiales</taxon>
        <taxon>Helotiaceae</taxon>
        <taxon>Glarea</taxon>
    </lineage>
</organism>
<accession>S3DKX6</accession>
<reference evidence="2 3" key="1">
    <citation type="journal article" date="2013" name="BMC Genomics">
        <title>Genomics-driven discovery of the pneumocandin biosynthetic gene cluster in the fungus Glarea lozoyensis.</title>
        <authorList>
            <person name="Chen L."/>
            <person name="Yue Q."/>
            <person name="Zhang X."/>
            <person name="Xiang M."/>
            <person name="Wang C."/>
            <person name="Li S."/>
            <person name="Che Y."/>
            <person name="Ortiz-Lopez F.J."/>
            <person name="Bills G.F."/>
            <person name="Liu X."/>
            <person name="An Z."/>
        </authorList>
    </citation>
    <scope>NUCLEOTIDE SEQUENCE [LARGE SCALE GENOMIC DNA]</scope>
    <source>
        <strain evidence="3">ATCC 20868 / MF5171</strain>
    </source>
</reference>
<dbReference type="AlphaFoldDB" id="S3DKX6"/>
<evidence type="ECO:0000313" key="3">
    <source>
        <dbReference type="Proteomes" id="UP000016922"/>
    </source>
</evidence>
<protein>
    <submittedName>
        <fullName evidence="2">Uncharacterized protein</fullName>
    </submittedName>
</protein>